<evidence type="ECO:0000313" key="1">
    <source>
        <dbReference type="EMBL" id="KAB8071336.1"/>
    </source>
</evidence>
<dbReference type="EMBL" id="ML732275">
    <property type="protein sequence ID" value="KAB8071336.1"/>
    <property type="molecule type" value="Genomic_DNA"/>
</dbReference>
<sequence>MQILPHSPQAPTYVKHQLEPRTNEPDHSLHPLLHFIGCLPLREGSLSASCLCQDISASSLPLSLGIFPGGDQYTVIATFTLYV</sequence>
<organism evidence="1 2">
    <name type="scientific">Aspergillus leporis</name>
    <dbReference type="NCBI Taxonomy" id="41062"/>
    <lineage>
        <taxon>Eukaryota</taxon>
        <taxon>Fungi</taxon>
        <taxon>Dikarya</taxon>
        <taxon>Ascomycota</taxon>
        <taxon>Pezizomycotina</taxon>
        <taxon>Eurotiomycetes</taxon>
        <taxon>Eurotiomycetidae</taxon>
        <taxon>Eurotiales</taxon>
        <taxon>Aspergillaceae</taxon>
        <taxon>Aspergillus</taxon>
        <taxon>Aspergillus subgen. Circumdati</taxon>
    </lineage>
</organism>
<protein>
    <submittedName>
        <fullName evidence="1">Uncharacterized protein</fullName>
    </submittedName>
</protein>
<evidence type="ECO:0000313" key="2">
    <source>
        <dbReference type="Proteomes" id="UP000326565"/>
    </source>
</evidence>
<name>A0A5N5WS40_9EURO</name>
<proteinExistence type="predicted"/>
<dbReference type="Proteomes" id="UP000326565">
    <property type="component" value="Unassembled WGS sequence"/>
</dbReference>
<keyword evidence="2" id="KW-1185">Reference proteome</keyword>
<dbReference type="AlphaFoldDB" id="A0A5N5WS40"/>
<gene>
    <name evidence="1" type="ORF">BDV29DRAFT_179350</name>
</gene>
<accession>A0A5N5WS40</accession>
<reference evidence="1 2" key="1">
    <citation type="submission" date="2019-04" db="EMBL/GenBank/DDBJ databases">
        <title>Friends and foes A comparative genomics study of 23 Aspergillus species from section Flavi.</title>
        <authorList>
            <consortium name="DOE Joint Genome Institute"/>
            <person name="Kjaerbolling I."/>
            <person name="Vesth T."/>
            <person name="Frisvad J.C."/>
            <person name="Nybo J.L."/>
            <person name="Theobald S."/>
            <person name="Kildgaard S."/>
            <person name="Isbrandt T."/>
            <person name="Kuo A."/>
            <person name="Sato A."/>
            <person name="Lyhne E.K."/>
            <person name="Kogle M.E."/>
            <person name="Wiebenga A."/>
            <person name="Kun R.S."/>
            <person name="Lubbers R.J."/>
            <person name="Makela M.R."/>
            <person name="Barry K."/>
            <person name="Chovatia M."/>
            <person name="Clum A."/>
            <person name="Daum C."/>
            <person name="Haridas S."/>
            <person name="He G."/>
            <person name="LaButti K."/>
            <person name="Lipzen A."/>
            <person name="Mondo S."/>
            <person name="Riley R."/>
            <person name="Salamov A."/>
            <person name="Simmons B.A."/>
            <person name="Magnuson J.K."/>
            <person name="Henrissat B."/>
            <person name="Mortensen U.H."/>
            <person name="Larsen T.O."/>
            <person name="Devries R.P."/>
            <person name="Grigoriev I.V."/>
            <person name="Machida M."/>
            <person name="Baker S.E."/>
            <person name="Andersen M.R."/>
        </authorList>
    </citation>
    <scope>NUCLEOTIDE SEQUENCE [LARGE SCALE GENOMIC DNA]</scope>
    <source>
        <strain evidence="1 2">CBS 151.66</strain>
    </source>
</reference>